<feature type="domain" description="C2H2-type" evidence="12">
    <location>
        <begin position="223"/>
        <end position="250"/>
    </location>
</feature>
<dbReference type="Proteomes" id="UP001333110">
    <property type="component" value="Unassembled WGS sequence"/>
</dbReference>
<dbReference type="EMBL" id="JAUNZN010000024">
    <property type="protein sequence ID" value="KAK4808366.1"/>
    <property type="molecule type" value="Genomic_DNA"/>
</dbReference>
<evidence type="ECO:0000256" key="10">
    <source>
        <dbReference type="PROSITE-ProRule" id="PRU00042"/>
    </source>
</evidence>
<evidence type="ECO:0000256" key="1">
    <source>
        <dbReference type="ARBA" id="ARBA00004123"/>
    </source>
</evidence>
<evidence type="ECO:0000313" key="13">
    <source>
        <dbReference type="EMBL" id="KAK4808366.1"/>
    </source>
</evidence>
<dbReference type="Gene3D" id="3.30.160.60">
    <property type="entry name" value="Classic Zinc Finger"/>
    <property type="match status" value="5"/>
</dbReference>
<evidence type="ECO:0000256" key="6">
    <source>
        <dbReference type="ARBA" id="ARBA00022833"/>
    </source>
</evidence>
<keyword evidence="3" id="KW-0479">Metal-binding</keyword>
<comment type="subcellular location">
    <subcellularLocation>
        <location evidence="1">Nucleus</location>
    </subcellularLocation>
</comment>
<dbReference type="PANTHER" id="PTHR24377">
    <property type="entry name" value="IP01015P-RELATED"/>
    <property type="match status" value="1"/>
</dbReference>
<dbReference type="AlphaFoldDB" id="A0AAN7RTE4"/>
<feature type="compositionally biased region" description="Low complexity" evidence="11">
    <location>
        <begin position="56"/>
        <end position="70"/>
    </location>
</feature>
<evidence type="ECO:0000256" key="7">
    <source>
        <dbReference type="ARBA" id="ARBA00023125"/>
    </source>
</evidence>
<dbReference type="InterPro" id="IPR013087">
    <property type="entry name" value="Znf_C2H2_type"/>
</dbReference>
<keyword evidence="7" id="KW-0238">DNA-binding</keyword>
<dbReference type="GO" id="GO:0008270">
    <property type="term" value="F:zinc ion binding"/>
    <property type="evidence" value="ECO:0007669"/>
    <property type="project" value="UniProtKB-KW"/>
</dbReference>
<feature type="domain" description="C2H2-type" evidence="12">
    <location>
        <begin position="251"/>
        <end position="278"/>
    </location>
</feature>
<feature type="region of interest" description="Disordered" evidence="11">
    <location>
        <begin position="53"/>
        <end position="72"/>
    </location>
</feature>
<feature type="compositionally biased region" description="Pro residues" evidence="11">
    <location>
        <begin position="303"/>
        <end position="315"/>
    </location>
</feature>
<keyword evidence="9" id="KW-0539">Nucleus</keyword>
<organism evidence="13 14">
    <name type="scientific">Mycteria americana</name>
    <name type="common">Wood stork</name>
    <dbReference type="NCBI Taxonomy" id="33587"/>
    <lineage>
        <taxon>Eukaryota</taxon>
        <taxon>Metazoa</taxon>
        <taxon>Chordata</taxon>
        <taxon>Craniata</taxon>
        <taxon>Vertebrata</taxon>
        <taxon>Euteleostomi</taxon>
        <taxon>Archelosauria</taxon>
        <taxon>Archosauria</taxon>
        <taxon>Dinosauria</taxon>
        <taxon>Saurischia</taxon>
        <taxon>Theropoda</taxon>
        <taxon>Coelurosauria</taxon>
        <taxon>Aves</taxon>
        <taxon>Neognathae</taxon>
        <taxon>Neoaves</taxon>
        <taxon>Aequornithes</taxon>
        <taxon>Ciconiiformes</taxon>
        <taxon>Ciconiidae</taxon>
        <taxon>Mycteria</taxon>
    </lineage>
</organism>
<dbReference type="PROSITE" id="PS50157">
    <property type="entry name" value="ZINC_FINGER_C2H2_2"/>
    <property type="match status" value="5"/>
</dbReference>
<dbReference type="InterPro" id="IPR036236">
    <property type="entry name" value="Znf_C2H2_sf"/>
</dbReference>
<evidence type="ECO:0000313" key="14">
    <source>
        <dbReference type="Proteomes" id="UP001333110"/>
    </source>
</evidence>
<evidence type="ECO:0000256" key="4">
    <source>
        <dbReference type="ARBA" id="ARBA00022737"/>
    </source>
</evidence>
<dbReference type="GO" id="GO:0003677">
    <property type="term" value="F:DNA binding"/>
    <property type="evidence" value="ECO:0007669"/>
    <property type="project" value="UniProtKB-KW"/>
</dbReference>
<feature type="domain" description="C2H2-type" evidence="12">
    <location>
        <begin position="139"/>
        <end position="166"/>
    </location>
</feature>
<comment type="caution">
    <text evidence="13">The sequence shown here is derived from an EMBL/GenBank/DDBJ whole genome shotgun (WGS) entry which is preliminary data.</text>
</comment>
<evidence type="ECO:0000256" key="2">
    <source>
        <dbReference type="ARBA" id="ARBA00006991"/>
    </source>
</evidence>
<evidence type="ECO:0000256" key="5">
    <source>
        <dbReference type="ARBA" id="ARBA00022771"/>
    </source>
</evidence>
<keyword evidence="8" id="KW-0804">Transcription</keyword>
<gene>
    <name evidence="13" type="ORF">QYF61_002603</name>
</gene>
<dbReference type="InterPro" id="IPR050826">
    <property type="entry name" value="Krueppel_C2H2_ZnFinger"/>
</dbReference>
<keyword evidence="4" id="KW-0677">Repeat</keyword>
<evidence type="ECO:0000256" key="8">
    <source>
        <dbReference type="ARBA" id="ARBA00023163"/>
    </source>
</evidence>
<feature type="region of interest" description="Disordered" evidence="11">
    <location>
        <begin position="269"/>
        <end position="315"/>
    </location>
</feature>
<proteinExistence type="inferred from homology"/>
<keyword evidence="5 10" id="KW-0863">Zinc-finger</keyword>
<feature type="domain" description="C2H2-type" evidence="12">
    <location>
        <begin position="167"/>
        <end position="194"/>
    </location>
</feature>
<dbReference type="SUPFAM" id="SSF57667">
    <property type="entry name" value="beta-beta-alpha zinc fingers"/>
    <property type="match status" value="3"/>
</dbReference>
<name>A0AAN7RTE4_MYCAM</name>
<evidence type="ECO:0000256" key="11">
    <source>
        <dbReference type="SAM" id="MobiDB-lite"/>
    </source>
</evidence>
<keyword evidence="14" id="KW-1185">Reference proteome</keyword>
<dbReference type="FunFam" id="3.30.160.60:FF:000188">
    <property type="entry name" value="Zinc finger protein 787"/>
    <property type="match status" value="1"/>
</dbReference>
<reference evidence="13 14" key="1">
    <citation type="journal article" date="2023" name="J. Hered.">
        <title>Chromosome-level genome of the wood stork (Mycteria americana) provides insight into avian chromosome evolution.</title>
        <authorList>
            <person name="Flamio R. Jr."/>
            <person name="Ramstad K.M."/>
        </authorList>
    </citation>
    <scope>NUCLEOTIDE SEQUENCE [LARGE SCALE GENOMIC DNA]</scope>
    <source>
        <strain evidence="13">JAX WOST 10</strain>
    </source>
</reference>
<evidence type="ECO:0000259" key="12">
    <source>
        <dbReference type="PROSITE" id="PS50157"/>
    </source>
</evidence>
<feature type="domain" description="C2H2-type" evidence="12">
    <location>
        <begin position="195"/>
        <end position="222"/>
    </location>
</feature>
<accession>A0AAN7RTE4</accession>
<comment type="similarity">
    <text evidence="2">Belongs to the krueppel C2H2-type zinc-finger protein family.</text>
</comment>
<evidence type="ECO:0000256" key="3">
    <source>
        <dbReference type="ARBA" id="ARBA00022723"/>
    </source>
</evidence>
<keyword evidence="6" id="KW-0862">Zinc</keyword>
<sequence>MAAQIAKSSLPCRAPPCLARRLPDISCRGQSGPSSPGPRGACASARLVGGVRGRCSPSSPSTEPPASARPVGGHVHFGAGLARHQRAPVSTKGARPQGSCVACRWHGGCQGRPAEVPMGWASSPVAVVSPPPAGSCQCYPCAERGKGFTQRSALSKHRHIRSGERPHQRGDCGKGFLQRSDLTIHRRWHAGEQPYGRPECGHRFSVSSSLAKHRRAPLGQRPLPCPTRGKAFIQRSELVIHQCLHTDERPYCCPLCPKGFSCCSRLTRHQRTRGPRPPATSHPDRGHGPELGGTALSLSRSPSPLPRAVPQPLQP</sequence>
<protein>
    <recommendedName>
        <fullName evidence="12">C2H2-type domain-containing protein</fullName>
    </recommendedName>
</protein>
<evidence type="ECO:0000256" key="9">
    <source>
        <dbReference type="ARBA" id="ARBA00023242"/>
    </source>
</evidence>
<dbReference type="GO" id="GO:0005634">
    <property type="term" value="C:nucleus"/>
    <property type="evidence" value="ECO:0007669"/>
    <property type="project" value="UniProtKB-SubCell"/>
</dbReference>